<evidence type="ECO:0000313" key="1">
    <source>
        <dbReference type="EMBL" id="MEB3428844.1"/>
    </source>
</evidence>
<reference evidence="1 2" key="1">
    <citation type="submission" date="2024-01" db="EMBL/GenBank/DDBJ databases">
        <title>Complete genome sequence of Citroniella saccharovorans strain M6.X9, isolated from human fecal sample.</title>
        <authorList>
            <person name="Cheng G."/>
            <person name="Westerholm M."/>
            <person name="Schnurer A."/>
        </authorList>
    </citation>
    <scope>NUCLEOTIDE SEQUENCE [LARGE SCALE GENOMIC DNA]</scope>
    <source>
        <strain evidence="1 2">DSM 29873</strain>
    </source>
</reference>
<dbReference type="RefSeq" id="WP_324618876.1">
    <property type="nucleotide sequence ID" value="NZ_JAYKOT010000001.1"/>
</dbReference>
<gene>
    <name evidence="1" type="ORF">VLK81_02195</name>
</gene>
<proteinExistence type="predicted"/>
<organism evidence="1 2">
    <name type="scientific">Citroniella saccharovorans</name>
    <dbReference type="NCBI Taxonomy" id="2053367"/>
    <lineage>
        <taxon>Bacteria</taxon>
        <taxon>Bacillati</taxon>
        <taxon>Bacillota</taxon>
        <taxon>Tissierellia</taxon>
        <taxon>Tissierellales</taxon>
        <taxon>Peptoniphilaceae</taxon>
        <taxon>Citroniella</taxon>
    </lineage>
</organism>
<dbReference type="AlphaFoldDB" id="A0AAW9MTD7"/>
<dbReference type="Proteomes" id="UP001357733">
    <property type="component" value="Unassembled WGS sequence"/>
</dbReference>
<dbReference type="EMBL" id="JAYKOT010000001">
    <property type="protein sequence ID" value="MEB3428844.1"/>
    <property type="molecule type" value="Genomic_DNA"/>
</dbReference>
<sequence length="59" mass="6553">MEKLVFKKVKNWGPAKEALWVPEDIAGSVKALAEEANISTKTITCELLAFAIKHIEIVE</sequence>
<evidence type="ECO:0000313" key="2">
    <source>
        <dbReference type="Proteomes" id="UP001357733"/>
    </source>
</evidence>
<accession>A0AAW9MTD7</accession>
<keyword evidence="2" id="KW-1185">Reference proteome</keyword>
<protein>
    <submittedName>
        <fullName evidence="1">Uncharacterized protein</fullName>
    </submittedName>
</protein>
<name>A0AAW9MTD7_9FIRM</name>
<comment type="caution">
    <text evidence="1">The sequence shown here is derived from an EMBL/GenBank/DDBJ whole genome shotgun (WGS) entry which is preliminary data.</text>
</comment>